<protein>
    <submittedName>
        <fullName evidence="1">Uncharacterized protein</fullName>
    </submittedName>
</protein>
<evidence type="ECO:0000313" key="2">
    <source>
        <dbReference type="Proteomes" id="UP000367750"/>
    </source>
</evidence>
<proteinExistence type="predicted"/>
<evidence type="ECO:0000313" key="1">
    <source>
        <dbReference type="EMBL" id="KAA9003983.1"/>
    </source>
</evidence>
<reference evidence="1 2" key="1">
    <citation type="submission" date="2019-09" db="EMBL/GenBank/DDBJ databases">
        <title>Bacillus ochoae sp. nov., Paenibacillus whitsoniae sp. nov., Paenibacillus spiritus sp. nov. Isolated from the Mars Exploration Rover during spacecraft assembly.</title>
        <authorList>
            <person name="Seuylemezian A."/>
            <person name="Vaishampayan P."/>
        </authorList>
    </citation>
    <scope>NUCLEOTIDE SEQUENCE [LARGE SCALE GENOMIC DNA]</scope>
    <source>
        <strain evidence="1 2">MER_111</strain>
    </source>
</reference>
<accession>A0A5J5G948</accession>
<name>A0A5J5G948_9BACL</name>
<dbReference type="RefSeq" id="WP_150458338.1">
    <property type="nucleotide sequence ID" value="NZ_VYKK01000015.1"/>
</dbReference>
<dbReference type="EMBL" id="VYKK01000015">
    <property type="protein sequence ID" value="KAA9003983.1"/>
    <property type="molecule type" value="Genomic_DNA"/>
</dbReference>
<sequence>MYTSNGGISPKGLCAQIKEDKSGLVWSLQAGRHTISNGRWAIRLDELPAEVRAVLHSRFAAEPSEGTHLSLLRGKVGTGCGTPGLDRFWEREAGMPAQQTALLMETEGERYRIFRCGGSFIYVAERHLRGLAAPSLAEADASEWKGIWRLRFREADYLVASRAPAEADETQEGFMRELLEPGMIGAPSKLRGEA</sequence>
<comment type="caution">
    <text evidence="1">The sequence shown here is derived from an EMBL/GenBank/DDBJ whole genome shotgun (WGS) entry which is preliminary data.</text>
</comment>
<gene>
    <name evidence="1" type="ORF">F4V43_11250</name>
</gene>
<keyword evidence="2" id="KW-1185">Reference proteome</keyword>
<dbReference type="AlphaFoldDB" id="A0A5J5G948"/>
<dbReference type="Proteomes" id="UP000367750">
    <property type="component" value="Unassembled WGS sequence"/>
</dbReference>
<organism evidence="1 2">
    <name type="scientific">Paenibacillus spiritus</name>
    <dbReference type="NCBI Taxonomy" id="2496557"/>
    <lineage>
        <taxon>Bacteria</taxon>
        <taxon>Bacillati</taxon>
        <taxon>Bacillota</taxon>
        <taxon>Bacilli</taxon>
        <taxon>Bacillales</taxon>
        <taxon>Paenibacillaceae</taxon>
        <taxon>Paenibacillus</taxon>
    </lineage>
</organism>